<dbReference type="InterPro" id="IPR009263">
    <property type="entry name" value="SERTA_dom"/>
</dbReference>
<evidence type="ECO:0000259" key="1">
    <source>
        <dbReference type="PROSITE" id="PS51053"/>
    </source>
</evidence>
<protein>
    <submittedName>
        <fullName evidence="2">SERTA domain-containing protein 4</fullName>
    </submittedName>
</protein>
<dbReference type="GO" id="GO:0005634">
    <property type="term" value="C:nucleus"/>
    <property type="evidence" value="ECO:0007669"/>
    <property type="project" value="TreeGrafter"/>
</dbReference>
<feature type="domain" description="SERTA" evidence="1">
    <location>
        <begin position="137"/>
        <end position="183"/>
    </location>
</feature>
<reference evidence="2 3" key="1">
    <citation type="journal article" date="2017" name="Nat. Ecol. Evol.">
        <title>Scallop genome provides insights into evolution of bilaterian karyotype and development.</title>
        <authorList>
            <person name="Wang S."/>
            <person name="Zhang J."/>
            <person name="Jiao W."/>
            <person name="Li J."/>
            <person name="Xun X."/>
            <person name="Sun Y."/>
            <person name="Guo X."/>
            <person name="Huan P."/>
            <person name="Dong B."/>
            <person name="Zhang L."/>
            <person name="Hu X."/>
            <person name="Sun X."/>
            <person name="Wang J."/>
            <person name="Zhao C."/>
            <person name="Wang Y."/>
            <person name="Wang D."/>
            <person name="Huang X."/>
            <person name="Wang R."/>
            <person name="Lv J."/>
            <person name="Li Y."/>
            <person name="Zhang Z."/>
            <person name="Liu B."/>
            <person name="Lu W."/>
            <person name="Hui Y."/>
            <person name="Liang J."/>
            <person name="Zhou Z."/>
            <person name="Hou R."/>
            <person name="Li X."/>
            <person name="Liu Y."/>
            <person name="Li H."/>
            <person name="Ning X."/>
            <person name="Lin Y."/>
            <person name="Zhao L."/>
            <person name="Xing Q."/>
            <person name="Dou J."/>
            <person name="Li Y."/>
            <person name="Mao J."/>
            <person name="Guo H."/>
            <person name="Dou H."/>
            <person name="Li T."/>
            <person name="Mu C."/>
            <person name="Jiang W."/>
            <person name="Fu Q."/>
            <person name="Fu X."/>
            <person name="Miao Y."/>
            <person name="Liu J."/>
            <person name="Yu Q."/>
            <person name="Li R."/>
            <person name="Liao H."/>
            <person name="Li X."/>
            <person name="Kong Y."/>
            <person name="Jiang Z."/>
            <person name="Chourrout D."/>
            <person name="Li R."/>
            <person name="Bao Z."/>
        </authorList>
    </citation>
    <scope>NUCLEOTIDE SEQUENCE [LARGE SCALE GENOMIC DNA]</scope>
    <source>
        <strain evidence="2 3">PY_sf001</strain>
    </source>
</reference>
<evidence type="ECO:0000313" key="3">
    <source>
        <dbReference type="Proteomes" id="UP000242188"/>
    </source>
</evidence>
<dbReference type="OrthoDB" id="5976204at2759"/>
<dbReference type="AlphaFoldDB" id="A0A210QJ88"/>
<dbReference type="PANTHER" id="PTHR16277">
    <property type="entry name" value="CELL DIVISION CYCLE ASSOCIATED PROTEIN 4/SERTA DOMAIN-CONTAINING PROTEIN 2"/>
    <property type="match status" value="1"/>
</dbReference>
<accession>A0A210QJ88</accession>
<organism evidence="2 3">
    <name type="scientific">Mizuhopecten yessoensis</name>
    <name type="common">Japanese scallop</name>
    <name type="synonym">Patinopecten yessoensis</name>
    <dbReference type="NCBI Taxonomy" id="6573"/>
    <lineage>
        <taxon>Eukaryota</taxon>
        <taxon>Metazoa</taxon>
        <taxon>Spiralia</taxon>
        <taxon>Lophotrochozoa</taxon>
        <taxon>Mollusca</taxon>
        <taxon>Bivalvia</taxon>
        <taxon>Autobranchia</taxon>
        <taxon>Pteriomorphia</taxon>
        <taxon>Pectinida</taxon>
        <taxon>Pectinoidea</taxon>
        <taxon>Pectinidae</taxon>
        <taxon>Mizuhopecten</taxon>
    </lineage>
</organism>
<gene>
    <name evidence="2" type="ORF">KP79_PYT10778</name>
</gene>
<dbReference type="EMBL" id="NEDP02003442">
    <property type="protein sequence ID" value="OWF48661.1"/>
    <property type="molecule type" value="Genomic_DNA"/>
</dbReference>
<dbReference type="InterPro" id="IPR052262">
    <property type="entry name" value="E2F-SERTA_domain_protein"/>
</dbReference>
<dbReference type="Proteomes" id="UP000242188">
    <property type="component" value="Unassembled WGS sequence"/>
</dbReference>
<proteinExistence type="predicted"/>
<dbReference type="Pfam" id="PF06031">
    <property type="entry name" value="SERTA"/>
    <property type="match status" value="1"/>
</dbReference>
<dbReference type="PROSITE" id="PS51053">
    <property type="entry name" value="SERTA"/>
    <property type="match status" value="1"/>
</dbReference>
<dbReference type="STRING" id="6573.A0A210QJ88"/>
<dbReference type="PANTHER" id="PTHR16277:SF7">
    <property type="entry name" value="RE12330P"/>
    <property type="match status" value="1"/>
</dbReference>
<sequence length="314" mass="35994">MTCVLSMSAVYNNPCCGGFRGGGGGTDETASQTDFDYHWINSSSPRLATDTGTTTCSCRFDKQTTLSRTPAKLERPGLRKEESTNNCCKNDTHEIEMKVDERRTIGVKRKLDSNTEDLIDRIPPKRISPFLNTPKERKEERRRVLKISIQKLRQMEDPEHFLRRSVLINNTLKKVQKEIREEKQKSYQGYKSCIYRLRPHYSYDVLNNSYLQASPNGYMSMFEGQYSNPDESEKFQDEITDTLVKSLEETSAIKDNISTNSSSPLLSRQTESHGINMDDRTEIDISTSESHREKQICNDMDAVFNNLIRALGET</sequence>
<keyword evidence="3" id="KW-1185">Reference proteome</keyword>
<evidence type="ECO:0000313" key="2">
    <source>
        <dbReference type="EMBL" id="OWF48661.1"/>
    </source>
</evidence>
<comment type="caution">
    <text evidence="2">The sequence shown here is derived from an EMBL/GenBank/DDBJ whole genome shotgun (WGS) entry which is preliminary data.</text>
</comment>
<name>A0A210QJ88_MIZYE</name>